<dbReference type="PANTHER" id="PTHR38686">
    <property type="entry name" value="APOLIPOPROTEIN N-ACYLTRANSFERASE"/>
    <property type="match status" value="1"/>
</dbReference>
<dbReference type="InterPro" id="IPR045378">
    <property type="entry name" value="LNT_N"/>
</dbReference>
<dbReference type="GO" id="GO:0016020">
    <property type="term" value="C:membrane"/>
    <property type="evidence" value="ECO:0007669"/>
    <property type="project" value="InterPro"/>
</dbReference>
<comment type="caution">
    <text evidence="3">The sequence shown here is derived from an EMBL/GenBank/DDBJ whole genome shotgun (WGS) entry which is preliminary data.</text>
</comment>
<proteinExistence type="predicted"/>
<dbReference type="EMBL" id="DRMJ01000399">
    <property type="protein sequence ID" value="HHL43479.1"/>
    <property type="molecule type" value="Genomic_DNA"/>
</dbReference>
<feature type="non-terminal residue" evidence="3">
    <location>
        <position position="189"/>
    </location>
</feature>
<keyword evidence="1" id="KW-0812">Transmembrane</keyword>
<protein>
    <submittedName>
        <fullName evidence="3">Apolipoprotein N-acyltransferase</fullName>
    </submittedName>
</protein>
<feature type="transmembrane region" description="Helical" evidence="1">
    <location>
        <begin position="150"/>
        <end position="168"/>
    </location>
</feature>
<dbReference type="GO" id="GO:0016410">
    <property type="term" value="F:N-acyltransferase activity"/>
    <property type="evidence" value="ECO:0007669"/>
    <property type="project" value="InterPro"/>
</dbReference>
<feature type="transmembrane region" description="Helical" evidence="1">
    <location>
        <begin position="20"/>
        <end position="39"/>
    </location>
</feature>
<evidence type="ECO:0000313" key="3">
    <source>
        <dbReference type="EMBL" id="HHL43479.1"/>
    </source>
</evidence>
<keyword evidence="1" id="KW-1133">Transmembrane helix</keyword>
<dbReference type="Pfam" id="PF20154">
    <property type="entry name" value="LNT_N"/>
    <property type="match status" value="1"/>
</dbReference>
<feature type="transmembrane region" description="Helical" evidence="1">
    <location>
        <begin position="123"/>
        <end position="143"/>
    </location>
</feature>
<evidence type="ECO:0000259" key="2">
    <source>
        <dbReference type="Pfam" id="PF20154"/>
    </source>
</evidence>
<feature type="transmembrane region" description="Helical" evidence="1">
    <location>
        <begin position="45"/>
        <end position="70"/>
    </location>
</feature>
<feature type="domain" description="Apolipoprotein N-acyltransferase N-terminal" evidence="2">
    <location>
        <begin position="9"/>
        <end position="139"/>
    </location>
</feature>
<name>A0A7C5QSI0_9PROT</name>
<organism evidence="3">
    <name type="scientific">Hellea balneolensis</name>
    <dbReference type="NCBI Taxonomy" id="287478"/>
    <lineage>
        <taxon>Bacteria</taxon>
        <taxon>Pseudomonadati</taxon>
        <taxon>Pseudomonadota</taxon>
        <taxon>Alphaproteobacteria</taxon>
        <taxon>Maricaulales</taxon>
        <taxon>Robiginitomaculaceae</taxon>
        <taxon>Hellea</taxon>
    </lineage>
</organism>
<gene>
    <name evidence="3" type="ORF">ENJ42_07675</name>
</gene>
<dbReference type="Proteomes" id="UP000885830">
    <property type="component" value="Unassembled WGS sequence"/>
</dbReference>
<evidence type="ECO:0000256" key="1">
    <source>
        <dbReference type="SAM" id="Phobius"/>
    </source>
</evidence>
<dbReference type="AlphaFoldDB" id="A0A7C5QSI0"/>
<dbReference type="InterPro" id="IPR004563">
    <property type="entry name" value="Apolipo_AcylTrfase"/>
</dbReference>
<reference evidence="3" key="1">
    <citation type="journal article" date="2020" name="mSystems">
        <title>Genome- and Community-Level Interaction Insights into Carbon Utilization and Element Cycling Functions of Hydrothermarchaeota in Hydrothermal Sediment.</title>
        <authorList>
            <person name="Zhou Z."/>
            <person name="Liu Y."/>
            <person name="Xu W."/>
            <person name="Pan J."/>
            <person name="Luo Z.H."/>
            <person name="Li M."/>
        </authorList>
    </citation>
    <scope>NUCLEOTIDE SEQUENCE [LARGE SCALE GENOMIC DNA]</scope>
    <source>
        <strain evidence="3">HyVt-485</strain>
    </source>
</reference>
<sequence>MSDPSLEQAQKRAVFARGFWFGLGYFLFGLYWIGAAFLARGGAFVWIMPVAVFVMCAGLAIFWGGAALLFVKLRGAKVIRQILVFTLVFTGGEVLRGHVFGGFPWNLPGYIFEGGKPVSQSAHFIGIYGLTALVFLFAGALGALAVSKKFAPVIVTALVFLSLYGYGYNRLKNAEIKYLPNVTLRLVHA</sequence>
<accession>A0A7C5QSI0</accession>
<dbReference type="GO" id="GO:0042158">
    <property type="term" value="P:lipoprotein biosynthetic process"/>
    <property type="evidence" value="ECO:0007669"/>
    <property type="project" value="InterPro"/>
</dbReference>
<dbReference type="PANTHER" id="PTHR38686:SF1">
    <property type="entry name" value="APOLIPOPROTEIN N-ACYLTRANSFERASE"/>
    <property type="match status" value="1"/>
</dbReference>
<keyword evidence="1" id="KW-0472">Membrane</keyword>